<organism evidence="13 14">
    <name type="scientific">Thermoclostridium stercorarium subsp. thermolacticum DSM 2910</name>
    <dbReference type="NCBI Taxonomy" id="1121336"/>
    <lineage>
        <taxon>Bacteria</taxon>
        <taxon>Bacillati</taxon>
        <taxon>Bacillota</taxon>
        <taxon>Clostridia</taxon>
        <taxon>Eubacteriales</taxon>
        <taxon>Oscillospiraceae</taxon>
        <taxon>Thermoclostridium</taxon>
    </lineage>
</organism>
<dbReference type="AlphaFoldDB" id="A0A1B1YFX7"/>
<dbReference type="GO" id="GO:0000105">
    <property type="term" value="P:L-histidine biosynthetic process"/>
    <property type="evidence" value="ECO:0007669"/>
    <property type="project" value="UniProtKB-UniRule"/>
</dbReference>
<evidence type="ECO:0000256" key="2">
    <source>
        <dbReference type="ARBA" id="ARBA00001460"/>
    </source>
</evidence>
<dbReference type="SUPFAM" id="SSF141734">
    <property type="entry name" value="HisI-like"/>
    <property type="match status" value="1"/>
</dbReference>
<feature type="binding site" evidence="11">
    <location>
        <position position="99"/>
    </location>
    <ligand>
        <name>Zn(2+)</name>
        <dbReference type="ChEBI" id="CHEBI:29105"/>
        <note>ligand shared between dimeric partners</note>
    </ligand>
</feature>
<evidence type="ECO:0000256" key="10">
    <source>
        <dbReference type="ARBA" id="ARBA00023102"/>
    </source>
</evidence>
<evidence type="ECO:0000256" key="4">
    <source>
        <dbReference type="ARBA" id="ARBA00005204"/>
    </source>
</evidence>
<evidence type="ECO:0000256" key="9">
    <source>
        <dbReference type="ARBA" id="ARBA00022801"/>
    </source>
</evidence>
<protein>
    <recommendedName>
        <fullName evidence="11">Phosphoribosyl-AMP cyclohydrolase</fullName>
        <shortName evidence="11">PRA-CH</shortName>
        <ecNumber evidence="11">3.5.4.19</ecNumber>
    </recommendedName>
</protein>
<dbReference type="PANTHER" id="PTHR42945">
    <property type="entry name" value="HISTIDINE BIOSYNTHESIS BIFUNCTIONAL PROTEIN"/>
    <property type="match status" value="1"/>
</dbReference>
<comment type="similarity">
    <text evidence="6">In the N-terminal section; belongs to the PRA-CH family.</text>
</comment>
<gene>
    <name evidence="11" type="primary">hisI</name>
    <name evidence="13" type="ORF">CSTERTH_11805</name>
</gene>
<dbReference type="GO" id="GO:0008270">
    <property type="term" value="F:zinc ion binding"/>
    <property type="evidence" value="ECO:0007669"/>
    <property type="project" value="UniProtKB-UniRule"/>
</dbReference>
<keyword evidence="8 11" id="KW-0028">Amino-acid biosynthesis</keyword>
<dbReference type="UniPathway" id="UPA00031">
    <property type="reaction ID" value="UER00008"/>
</dbReference>
<dbReference type="InterPro" id="IPR038019">
    <property type="entry name" value="PRib_AMP_CycHydrolase_sf"/>
</dbReference>
<evidence type="ECO:0000259" key="12">
    <source>
        <dbReference type="Pfam" id="PF01502"/>
    </source>
</evidence>
<evidence type="ECO:0000256" key="5">
    <source>
        <dbReference type="ARBA" id="ARBA00007731"/>
    </source>
</evidence>
<accession>A0A1B1YFX7</accession>
<name>A0A1B1YFX7_THEST</name>
<keyword evidence="11" id="KW-0479">Metal-binding</keyword>
<comment type="cofactor">
    <cofactor evidence="11">
        <name>Zn(2+)</name>
        <dbReference type="ChEBI" id="CHEBI:29105"/>
    </cofactor>
    <text evidence="11">Binds 1 zinc ion per subunit.</text>
</comment>
<dbReference type="GO" id="GO:0004635">
    <property type="term" value="F:phosphoribosyl-AMP cyclohydrolase activity"/>
    <property type="evidence" value="ECO:0007669"/>
    <property type="project" value="UniProtKB-UniRule"/>
</dbReference>
<keyword evidence="10 11" id="KW-0368">Histidine biosynthesis</keyword>
<comment type="subunit">
    <text evidence="11">Homodimer.</text>
</comment>
<sequence>MEQVSLKFGENGLIPAIVQDVETKEVLMMAYMNEEALAMTLKTRKATYWSRSRKKIWVKGETSGNFQLVEKIYYDCDADTLLLLVRQQGAACHTGAKSCFFRELDMEGLNNGR</sequence>
<feature type="binding site" evidence="11">
    <location>
        <position position="79"/>
    </location>
    <ligand>
        <name>Mg(2+)</name>
        <dbReference type="ChEBI" id="CHEBI:18420"/>
    </ligand>
</feature>
<dbReference type="HAMAP" id="MF_01021">
    <property type="entry name" value="HisI"/>
    <property type="match status" value="1"/>
</dbReference>
<evidence type="ECO:0000256" key="7">
    <source>
        <dbReference type="ARBA" id="ARBA00022490"/>
    </source>
</evidence>
<feature type="binding site" evidence="11">
    <location>
        <position position="75"/>
    </location>
    <ligand>
        <name>Mg(2+)</name>
        <dbReference type="ChEBI" id="CHEBI:18420"/>
    </ligand>
</feature>
<dbReference type="EMBL" id="CP014672">
    <property type="protein sequence ID" value="ANW99672.1"/>
    <property type="molecule type" value="Genomic_DNA"/>
</dbReference>
<dbReference type="InterPro" id="IPR026660">
    <property type="entry name" value="PRA-CH"/>
</dbReference>
<evidence type="ECO:0000256" key="11">
    <source>
        <dbReference type="HAMAP-Rule" id="MF_01021"/>
    </source>
</evidence>
<dbReference type="GO" id="GO:0004636">
    <property type="term" value="F:phosphoribosyl-ATP diphosphatase activity"/>
    <property type="evidence" value="ECO:0007669"/>
    <property type="project" value="UniProtKB-EC"/>
</dbReference>
<dbReference type="PANTHER" id="PTHR42945:SF1">
    <property type="entry name" value="HISTIDINE BIOSYNTHESIS BIFUNCTIONAL PROTEIN HIS7"/>
    <property type="match status" value="1"/>
</dbReference>
<comment type="catalytic activity">
    <reaction evidence="2">
        <text>1-(5-phospho-beta-D-ribosyl)-ATP + H2O = 1-(5-phospho-beta-D-ribosyl)-5'-AMP + diphosphate + H(+)</text>
        <dbReference type="Rhea" id="RHEA:22828"/>
        <dbReference type="ChEBI" id="CHEBI:15377"/>
        <dbReference type="ChEBI" id="CHEBI:15378"/>
        <dbReference type="ChEBI" id="CHEBI:33019"/>
        <dbReference type="ChEBI" id="CHEBI:59457"/>
        <dbReference type="ChEBI" id="CHEBI:73183"/>
        <dbReference type="EC" id="3.6.1.31"/>
    </reaction>
</comment>
<reference evidence="13 14" key="1">
    <citation type="submission" date="2016-02" db="EMBL/GenBank/DDBJ databases">
        <title>Comparison of Clostridium stercorarium subspecies using comparative genomics and transcriptomics.</title>
        <authorList>
            <person name="Schellenberg J."/>
            <person name="Thallinger G."/>
            <person name="Levin D.B."/>
            <person name="Zhang X."/>
            <person name="Alvare G."/>
            <person name="Fristensky B."/>
            <person name="Sparling R."/>
        </authorList>
    </citation>
    <scope>NUCLEOTIDE SEQUENCE [LARGE SCALE GENOMIC DNA]</scope>
    <source>
        <strain evidence="13 14">DSM 2910</strain>
    </source>
</reference>
<dbReference type="FunFam" id="3.10.20.810:FF:000001">
    <property type="entry name" value="Histidine biosynthesis bifunctional protein HisIE"/>
    <property type="match status" value="1"/>
</dbReference>
<dbReference type="GO" id="GO:0000287">
    <property type="term" value="F:magnesium ion binding"/>
    <property type="evidence" value="ECO:0007669"/>
    <property type="project" value="UniProtKB-UniRule"/>
</dbReference>
<dbReference type="Gene3D" id="3.10.20.810">
    <property type="entry name" value="Phosphoribosyl-AMP cyclohydrolase"/>
    <property type="match status" value="1"/>
</dbReference>
<keyword evidence="7 11" id="KW-0963">Cytoplasm</keyword>
<comment type="similarity">
    <text evidence="5">In the C-terminal section; belongs to the PRA-PH family.</text>
</comment>
<dbReference type="Proteomes" id="UP000092971">
    <property type="component" value="Chromosome"/>
</dbReference>
<dbReference type="InterPro" id="IPR002496">
    <property type="entry name" value="PRib_AMP_CycHydrolase_dom"/>
</dbReference>
<comment type="pathway">
    <text evidence="4">Amino-acid biosynthesis; L-histidine biosynthesis; L-histidine from 5-phospho-alpha-D-ribose 1-diphosphate: step 2/9.</text>
</comment>
<dbReference type="EC" id="3.5.4.19" evidence="11"/>
<comment type="cofactor">
    <cofactor evidence="11">
        <name>Mg(2+)</name>
        <dbReference type="ChEBI" id="CHEBI:18420"/>
    </cofactor>
    <text evidence="11">Binds 1 Mg(2+) ion per subunit.</text>
</comment>
<dbReference type="OrthoDB" id="9795769at2"/>
<feature type="binding site" evidence="11">
    <location>
        <position position="92"/>
    </location>
    <ligand>
        <name>Zn(2+)</name>
        <dbReference type="ChEBI" id="CHEBI:29105"/>
        <note>ligand shared between dimeric partners</note>
    </ligand>
</feature>
<keyword evidence="9 11" id="KW-0378">Hydrolase</keyword>
<evidence type="ECO:0000313" key="13">
    <source>
        <dbReference type="EMBL" id="ANW99672.1"/>
    </source>
</evidence>
<dbReference type="NCBIfam" id="NF000768">
    <property type="entry name" value="PRK00051.1"/>
    <property type="match status" value="1"/>
</dbReference>
<feature type="binding site" evidence="11">
    <location>
        <position position="76"/>
    </location>
    <ligand>
        <name>Zn(2+)</name>
        <dbReference type="ChEBI" id="CHEBI:29105"/>
        <note>ligand shared between dimeric partners</note>
    </ligand>
</feature>
<comment type="similarity">
    <text evidence="11">Belongs to the PRA-CH family.</text>
</comment>
<evidence type="ECO:0000256" key="8">
    <source>
        <dbReference type="ARBA" id="ARBA00022605"/>
    </source>
</evidence>
<comment type="catalytic activity">
    <reaction evidence="1 11">
        <text>1-(5-phospho-beta-D-ribosyl)-5'-AMP + H2O = 1-(5-phospho-beta-D-ribosyl)-5-[(5-phospho-beta-D-ribosylamino)methylideneamino]imidazole-4-carboxamide</text>
        <dbReference type="Rhea" id="RHEA:20049"/>
        <dbReference type="ChEBI" id="CHEBI:15377"/>
        <dbReference type="ChEBI" id="CHEBI:58435"/>
        <dbReference type="ChEBI" id="CHEBI:59457"/>
        <dbReference type="EC" id="3.5.4.19"/>
    </reaction>
</comment>
<keyword evidence="11" id="KW-0460">Magnesium</keyword>
<proteinExistence type="inferred from homology"/>
<evidence type="ECO:0000313" key="14">
    <source>
        <dbReference type="Proteomes" id="UP000092971"/>
    </source>
</evidence>
<comment type="pathway">
    <text evidence="3 11">Amino-acid biosynthesis; L-histidine biosynthesis; L-histidine from 5-phospho-alpha-D-ribose 1-diphosphate: step 3/9.</text>
</comment>
<evidence type="ECO:0000256" key="1">
    <source>
        <dbReference type="ARBA" id="ARBA00000024"/>
    </source>
</evidence>
<keyword evidence="11" id="KW-0862">Zinc</keyword>
<comment type="function">
    <text evidence="11">Catalyzes the hydrolysis of the adenine ring of phosphoribosyl-AMP.</text>
</comment>
<evidence type="ECO:0000256" key="6">
    <source>
        <dbReference type="ARBA" id="ARBA00008299"/>
    </source>
</evidence>
<comment type="subcellular location">
    <subcellularLocation>
        <location evidence="11">Cytoplasm</location>
    </subcellularLocation>
</comment>
<feature type="domain" description="Phosphoribosyl-AMP cyclohydrolase" evidence="12">
    <location>
        <begin position="28"/>
        <end position="101"/>
    </location>
</feature>
<dbReference type="Pfam" id="PF01502">
    <property type="entry name" value="PRA-CH"/>
    <property type="match status" value="1"/>
</dbReference>
<dbReference type="GO" id="GO:0005737">
    <property type="term" value="C:cytoplasm"/>
    <property type="evidence" value="ECO:0007669"/>
    <property type="project" value="UniProtKB-SubCell"/>
</dbReference>
<evidence type="ECO:0000256" key="3">
    <source>
        <dbReference type="ARBA" id="ARBA00005169"/>
    </source>
</evidence>
<feature type="binding site" evidence="11">
    <location>
        <position position="77"/>
    </location>
    <ligand>
        <name>Mg(2+)</name>
        <dbReference type="ChEBI" id="CHEBI:18420"/>
    </ligand>
</feature>